<keyword evidence="2" id="KW-1185">Reference proteome</keyword>
<dbReference type="AlphaFoldDB" id="A0A9Q9EMC1"/>
<proteinExistence type="predicted"/>
<evidence type="ECO:0000313" key="1">
    <source>
        <dbReference type="EMBL" id="USW55319.1"/>
    </source>
</evidence>
<gene>
    <name evidence="1" type="ORF">Slin15195_G086380</name>
</gene>
<dbReference type="Proteomes" id="UP001056384">
    <property type="component" value="Chromosome 7"/>
</dbReference>
<reference evidence="1" key="1">
    <citation type="submission" date="2022-06" db="EMBL/GenBank/DDBJ databases">
        <title>Complete genome sequences of two strains of the flax pathogen Septoria linicola.</title>
        <authorList>
            <person name="Lapalu N."/>
            <person name="Simon A."/>
            <person name="Demenou B."/>
            <person name="Paumier D."/>
            <person name="Guillot M.-P."/>
            <person name="Gout L."/>
            <person name="Valade R."/>
        </authorList>
    </citation>
    <scope>NUCLEOTIDE SEQUENCE</scope>
    <source>
        <strain evidence="1">SE15195</strain>
    </source>
</reference>
<dbReference type="EMBL" id="CP099424">
    <property type="protein sequence ID" value="USW55319.1"/>
    <property type="molecule type" value="Genomic_DNA"/>
</dbReference>
<name>A0A9Q9EMC1_9PEZI</name>
<evidence type="ECO:0000313" key="2">
    <source>
        <dbReference type="Proteomes" id="UP001056384"/>
    </source>
</evidence>
<accession>A0A9Q9EMC1</accession>
<organism evidence="1 2">
    <name type="scientific">Septoria linicola</name>
    <dbReference type="NCBI Taxonomy" id="215465"/>
    <lineage>
        <taxon>Eukaryota</taxon>
        <taxon>Fungi</taxon>
        <taxon>Dikarya</taxon>
        <taxon>Ascomycota</taxon>
        <taxon>Pezizomycotina</taxon>
        <taxon>Dothideomycetes</taxon>
        <taxon>Dothideomycetidae</taxon>
        <taxon>Mycosphaerellales</taxon>
        <taxon>Mycosphaerellaceae</taxon>
        <taxon>Septoria</taxon>
    </lineage>
</organism>
<sequence>MTESEHQIPFWASDSNERYTLRYQTRQALLAAAPKADVPEVPSGPYDTMSSWSTLDNDIKSVLPRGLWQIHQVSALSPTQSHFPLDLPLHPARRSSPSATACHQILDPAMQQVDYELEILPSSNIFDRSRSFSSTSSLSSSDSSIFNTTLPTPHSNNDSAIDLSCSIRSPLIPSQPTTIGGASTPPAFLMETTIPPAMEEETPGATKSHIFILHTNVHHHQSSSGPQTLSSRPPISIRHLSRFPVSNGSSGGGKDLWRQTLLFDDQDKDQDQEMLDLGDWGQPWTARTWRSSEGRRMVDLDFLLRSGVDEEEQYRQESGRRARARSMLRKSVLKLRRLSRIESGT</sequence>
<protein>
    <submittedName>
        <fullName evidence="1">Uncharacterized protein</fullName>
    </submittedName>
</protein>